<feature type="signal peptide" evidence="1">
    <location>
        <begin position="1"/>
        <end position="23"/>
    </location>
</feature>
<proteinExistence type="predicted"/>
<evidence type="ECO:0000313" key="2">
    <source>
        <dbReference type="EMBL" id="JAC78095.1"/>
    </source>
</evidence>
<accession>A0A061S5E4</accession>
<sequence length="1058" mass="119054">MAKTGFISRCLLQILKLVTLAEAIHLQGQYHMGQHTSSWRGSVADIPSVASHAHREDNFPQHTSMRQLPAELQPPLTGHRREALGSQTPHHSPAAPLRWNWKSSLAVDAECAARTAADELGRPYSPSQELSVVISFCDGDLSLLSSLTCKSTWFFVFSRCGKATAEVAEALPRISECLTVAKSDGSSDAEVHLKFIIDKGDKLSPRTLFTSLSALEELRLSAAETVAAAGQGPQLAFRALGGPRRRLSMHAFSEACYVIQRYTCIRACSHSVMPFARQWYRYAPHGTFVASSDRIRSLSRNEYKWLRDYSVRTRAAQAVNTGEYADIVGGLWGFVLGCPQDAAAVRPSGCQEDQWFGRGTSTEPYIRAARGAVDIRKALVHEVVRRDKSLGDPVVRAGRPAIGIVLVFCEENLGFLEEVGCDNVGYHLYSKCGASEEEARAMAPVASKCFKSFKKVPLTLETELAWPKHHAEYLEHIITRYSELEPWTMFVKANLEKRRLNLGDMVSQLLENKWGFYSFGNPKIPVNMTSFPETGNVPVWQREICALYRRYTAMDPCQMDDKYMKQIGFEPYHYNTRSMWSASRPRIHSLPVTEYQWLREYIMSITFEEGVKRRYVMERMWQGLLGCPQELRTRQMLGCTSAMWHPRGQAVEPPGVLVADALVTWPQIDHADFNPSVAYPSFFRIHNTTRVTFVGSYVGGMDSGWQVVMLSIFVAAAKLHPDCGFVMLTDLSTPKEMFLPDLWLGRMEVRRYDIKIPSPADLTYKPPQPERFSFYQAHGLDPEDSSPLDWEGDAKLQRWIAAASHARLHLETCFLRDVMAGVQQGYFGNLVFMDFTAYFTNNASRIFESIRSASHVPSWHAGIVVRPVEDVAAATSIWYVHQSHAMQSWALMTAAVQMADDPQPPGKFPGEGRLDLHSKAVTRVLHCCLRGQSAEWWRSSHGPQTLACDLEACGVKRAPELRLRLFPCSSYLPHVGGSFVPDCPMDTPSPEVVRNNLALKWGFRELTSMVYGLFKIKDKSTGYVSISSALHDFMTIYGTKYPRVAQQYNDTLRKMQKL</sequence>
<evidence type="ECO:0000256" key="1">
    <source>
        <dbReference type="SAM" id="SignalP"/>
    </source>
</evidence>
<organism evidence="2">
    <name type="scientific">Tetraselmis sp. GSL018</name>
    <dbReference type="NCBI Taxonomy" id="582737"/>
    <lineage>
        <taxon>Eukaryota</taxon>
        <taxon>Viridiplantae</taxon>
        <taxon>Chlorophyta</taxon>
        <taxon>core chlorophytes</taxon>
        <taxon>Chlorodendrophyceae</taxon>
        <taxon>Chlorodendrales</taxon>
        <taxon>Chlorodendraceae</taxon>
        <taxon>Tetraselmis</taxon>
    </lineage>
</organism>
<feature type="chain" id="PRO_5001610981" evidence="1">
    <location>
        <begin position="24"/>
        <end position="1058"/>
    </location>
</feature>
<dbReference type="EMBL" id="GBEZ01007362">
    <property type="protein sequence ID" value="JAC78095.1"/>
    <property type="molecule type" value="Transcribed_RNA"/>
</dbReference>
<dbReference type="AlphaFoldDB" id="A0A061S5E4"/>
<name>A0A061S5E4_9CHLO</name>
<reference evidence="2" key="1">
    <citation type="submission" date="2014-05" db="EMBL/GenBank/DDBJ databases">
        <title>The transcriptome of the halophilic microalga Tetraselmis sp. GSL018 isolated from the Great Salt Lake, Utah.</title>
        <authorList>
            <person name="Jinkerson R.E."/>
            <person name="D'Adamo S."/>
            <person name="Posewitz M.C."/>
        </authorList>
    </citation>
    <scope>NUCLEOTIDE SEQUENCE</scope>
    <source>
        <strain evidence="2">GSL018</strain>
    </source>
</reference>
<gene>
    <name evidence="2" type="ORF">TSPGSL018_16053</name>
</gene>
<keyword evidence="1" id="KW-0732">Signal</keyword>
<protein>
    <submittedName>
        <fullName evidence="2">Uncharacterized protein</fullName>
    </submittedName>
</protein>